<accession>A0AAV5IJI5</accession>
<dbReference type="PANTHER" id="PTHR31839">
    <property type="entry name" value="DEHYDRATION-RESPONSIVE ELEMENT-BINDING PROTEIN 1D"/>
    <property type="match status" value="1"/>
</dbReference>
<keyword evidence="4" id="KW-0010">Activator</keyword>
<evidence type="ECO:0000256" key="4">
    <source>
        <dbReference type="ARBA" id="ARBA00023159"/>
    </source>
</evidence>
<organism evidence="9 10">
    <name type="scientific">Rubroshorea leprosula</name>
    <dbReference type="NCBI Taxonomy" id="152421"/>
    <lineage>
        <taxon>Eukaryota</taxon>
        <taxon>Viridiplantae</taxon>
        <taxon>Streptophyta</taxon>
        <taxon>Embryophyta</taxon>
        <taxon>Tracheophyta</taxon>
        <taxon>Spermatophyta</taxon>
        <taxon>Magnoliopsida</taxon>
        <taxon>eudicotyledons</taxon>
        <taxon>Gunneridae</taxon>
        <taxon>Pentapetalae</taxon>
        <taxon>rosids</taxon>
        <taxon>malvids</taxon>
        <taxon>Malvales</taxon>
        <taxon>Dipterocarpaceae</taxon>
        <taxon>Rubroshorea</taxon>
    </lineage>
</organism>
<keyword evidence="10" id="KW-1185">Reference proteome</keyword>
<dbReference type="EMBL" id="BPVZ01000012">
    <property type="protein sequence ID" value="GKU98326.1"/>
    <property type="molecule type" value="Genomic_DNA"/>
</dbReference>
<dbReference type="SMART" id="SM00380">
    <property type="entry name" value="AP2"/>
    <property type="match status" value="1"/>
</dbReference>
<keyword evidence="6" id="KW-0539">Nucleus</keyword>
<evidence type="ECO:0000256" key="6">
    <source>
        <dbReference type="ARBA" id="ARBA00023242"/>
    </source>
</evidence>
<dbReference type="GO" id="GO:0005634">
    <property type="term" value="C:nucleus"/>
    <property type="evidence" value="ECO:0007669"/>
    <property type="project" value="UniProtKB-SubCell"/>
</dbReference>
<dbReference type="InterPro" id="IPR045277">
    <property type="entry name" value="DRE1A-I"/>
</dbReference>
<evidence type="ECO:0000256" key="2">
    <source>
        <dbReference type="ARBA" id="ARBA00023015"/>
    </source>
</evidence>
<feature type="domain" description="AP2/ERF" evidence="8">
    <location>
        <begin position="34"/>
        <end position="90"/>
    </location>
</feature>
<comment type="similarity">
    <text evidence="7">Belongs to the AP2/ERF transcription factor family. ERF subfamily.</text>
</comment>
<evidence type="ECO:0000256" key="7">
    <source>
        <dbReference type="ARBA" id="ARBA00024343"/>
    </source>
</evidence>
<dbReference type="SUPFAM" id="SSF54171">
    <property type="entry name" value="DNA-binding domain"/>
    <property type="match status" value="1"/>
</dbReference>
<dbReference type="InterPro" id="IPR016177">
    <property type="entry name" value="DNA-bd_dom_sf"/>
</dbReference>
<dbReference type="AlphaFoldDB" id="A0AAV5IJI5"/>
<evidence type="ECO:0000259" key="8">
    <source>
        <dbReference type="PROSITE" id="PS51032"/>
    </source>
</evidence>
<evidence type="ECO:0000313" key="9">
    <source>
        <dbReference type="EMBL" id="GKU98326.1"/>
    </source>
</evidence>
<keyword evidence="3" id="KW-0238">DNA-binding</keyword>
<dbReference type="InterPro" id="IPR036955">
    <property type="entry name" value="AP2/ERF_dom_sf"/>
</dbReference>
<name>A0AAV5IJI5_9ROSI</name>
<dbReference type="GO" id="GO:0003677">
    <property type="term" value="F:DNA binding"/>
    <property type="evidence" value="ECO:0007669"/>
    <property type="project" value="UniProtKB-KW"/>
</dbReference>
<dbReference type="CDD" id="cd00018">
    <property type="entry name" value="AP2"/>
    <property type="match status" value="1"/>
</dbReference>
<proteinExistence type="inferred from homology"/>
<evidence type="ECO:0000313" key="10">
    <source>
        <dbReference type="Proteomes" id="UP001054252"/>
    </source>
</evidence>
<dbReference type="Pfam" id="PF00847">
    <property type="entry name" value="AP2"/>
    <property type="match status" value="1"/>
</dbReference>
<evidence type="ECO:0000256" key="5">
    <source>
        <dbReference type="ARBA" id="ARBA00023163"/>
    </source>
</evidence>
<dbReference type="PROSITE" id="PS51032">
    <property type="entry name" value="AP2_ERF"/>
    <property type="match status" value="1"/>
</dbReference>
<sequence length="198" mass="21729">MECREEKLLSTTSISGVQKRKAGRKKFQETRHPVYRGVRQRNGKWVCELREPNKKSRIWLGTFSNPEMAARAYDAAALALKGEAASLNFPDAAQALPRANSSSIRDIQSAAMEAAEAFGGENLLSPSSLPPSPLPCLKSSEKIQESSLNSIVDEEEVFNMPGILDGMAEGLILTPLGMQKGFSWDDVDDSVDLTLWND</sequence>
<dbReference type="PANTHER" id="PTHR31839:SF39">
    <property type="entry name" value="CBF3 PROTEIN"/>
    <property type="match status" value="1"/>
</dbReference>
<dbReference type="Proteomes" id="UP001054252">
    <property type="component" value="Unassembled WGS sequence"/>
</dbReference>
<reference evidence="9 10" key="1">
    <citation type="journal article" date="2021" name="Commun. Biol.">
        <title>The genome of Shorea leprosula (Dipterocarpaceae) highlights the ecological relevance of drought in aseasonal tropical rainforests.</title>
        <authorList>
            <person name="Ng K.K.S."/>
            <person name="Kobayashi M.J."/>
            <person name="Fawcett J.A."/>
            <person name="Hatakeyama M."/>
            <person name="Paape T."/>
            <person name="Ng C.H."/>
            <person name="Ang C.C."/>
            <person name="Tnah L.H."/>
            <person name="Lee C.T."/>
            <person name="Nishiyama T."/>
            <person name="Sese J."/>
            <person name="O'Brien M.J."/>
            <person name="Copetti D."/>
            <person name="Mohd Noor M.I."/>
            <person name="Ong R.C."/>
            <person name="Putra M."/>
            <person name="Sireger I.Z."/>
            <person name="Indrioko S."/>
            <person name="Kosugi Y."/>
            <person name="Izuno A."/>
            <person name="Isagi Y."/>
            <person name="Lee S.L."/>
            <person name="Shimizu K.K."/>
        </authorList>
    </citation>
    <scope>NUCLEOTIDE SEQUENCE [LARGE SCALE GENOMIC DNA]</scope>
    <source>
        <strain evidence="9">214</strain>
    </source>
</reference>
<protein>
    <recommendedName>
        <fullName evidence="8">AP2/ERF domain-containing protein</fullName>
    </recommendedName>
</protein>
<dbReference type="Gene3D" id="3.30.730.10">
    <property type="entry name" value="AP2/ERF domain"/>
    <property type="match status" value="1"/>
</dbReference>
<gene>
    <name evidence="9" type="ORF">SLEP1_g11345</name>
</gene>
<evidence type="ECO:0000256" key="1">
    <source>
        <dbReference type="ARBA" id="ARBA00004123"/>
    </source>
</evidence>
<keyword evidence="5" id="KW-0804">Transcription</keyword>
<dbReference type="GO" id="GO:0003700">
    <property type="term" value="F:DNA-binding transcription factor activity"/>
    <property type="evidence" value="ECO:0007669"/>
    <property type="project" value="InterPro"/>
</dbReference>
<dbReference type="InterPro" id="IPR001471">
    <property type="entry name" value="AP2/ERF_dom"/>
</dbReference>
<evidence type="ECO:0000256" key="3">
    <source>
        <dbReference type="ARBA" id="ARBA00023125"/>
    </source>
</evidence>
<keyword evidence="2" id="KW-0805">Transcription regulation</keyword>
<comment type="caution">
    <text evidence="9">The sequence shown here is derived from an EMBL/GenBank/DDBJ whole genome shotgun (WGS) entry which is preliminary data.</text>
</comment>
<dbReference type="FunFam" id="3.30.730.10:FF:000001">
    <property type="entry name" value="Ethylene-responsive transcription factor 2"/>
    <property type="match status" value="1"/>
</dbReference>
<comment type="subcellular location">
    <subcellularLocation>
        <location evidence="1">Nucleus</location>
    </subcellularLocation>
</comment>